<name>A0A6C0KY28_9ZZZZ</name>
<accession>A0A6C0KY28</accession>
<protein>
    <submittedName>
        <fullName evidence="1">Uncharacterized protein</fullName>
    </submittedName>
</protein>
<evidence type="ECO:0000313" key="1">
    <source>
        <dbReference type="EMBL" id="QHU21587.1"/>
    </source>
</evidence>
<dbReference type="EMBL" id="MN740990">
    <property type="protein sequence ID" value="QHU21587.1"/>
    <property type="molecule type" value="Genomic_DNA"/>
</dbReference>
<sequence length="563" mass="64404">MSVKTHTYLAKVIAGHCKEGGGHTIESAFFEQPDNSIDAGATEIIIGYSPSKFTFINADNGRGAPDIHSLWGCGNIVSKTGEDIGKKMIGELSSSLYYGPKHLRYKSVCECKIQSQYAHLDLENITRIVMQPNKLQKDANDEIEQYIDVQAKRNKSIHQDDIRKLHEIVCENDEFVNKIENSENKSGLIKFMEFDEHSEKFRKIVSDIPRLAQLMNMFIYNKLLRSGLVIKIINLDDPTKNIILNSETASQTHILGKNSIIRDDEEFELGSVEFSSDFGNIDLKRVHVFNYDVYKGGKWSVQYVNTKCIDKYEFVSEKLKKNDSLELGGELVGSARVYISKIDECEREQQKKQLQITNSEELRKAHIMLNIGNNEVRGLCRGNYPTSWGIALRNLKDTSFIICFDGESEIANVSGNKSSFNMENMNCHFLEIVKETAVRVLKGCYTYAKWDSIEEDKNILQRREELKQIFNNKRKQSGIKKRKQMKKSDAQTVIEEMSQDDLESNRDVLLKMIAKNVDKITDVNVIKSLLLEQVFLNIDDPQTIIAEASSLQFQEKEKEEEEN</sequence>
<dbReference type="AlphaFoldDB" id="A0A6C0KY28"/>
<reference evidence="1" key="1">
    <citation type="journal article" date="2020" name="Nature">
        <title>Giant virus diversity and host interactions through global metagenomics.</title>
        <authorList>
            <person name="Schulz F."/>
            <person name="Roux S."/>
            <person name="Paez-Espino D."/>
            <person name="Jungbluth S."/>
            <person name="Walsh D.A."/>
            <person name="Denef V.J."/>
            <person name="McMahon K.D."/>
            <person name="Konstantinidis K.T."/>
            <person name="Eloe-Fadrosh E.A."/>
            <person name="Kyrpides N.C."/>
            <person name="Woyke T."/>
        </authorList>
    </citation>
    <scope>NUCLEOTIDE SEQUENCE</scope>
    <source>
        <strain evidence="1">GVMAG-S-3300013094-109</strain>
    </source>
</reference>
<organism evidence="1">
    <name type="scientific">viral metagenome</name>
    <dbReference type="NCBI Taxonomy" id="1070528"/>
    <lineage>
        <taxon>unclassified sequences</taxon>
        <taxon>metagenomes</taxon>
        <taxon>organismal metagenomes</taxon>
    </lineage>
</organism>
<proteinExistence type="predicted"/>